<evidence type="ECO:0000256" key="1">
    <source>
        <dbReference type="SAM" id="MobiDB-lite"/>
    </source>
</evidence>
<dbReference type="PROSITE" id="PS50280">
    <property type="entry name" value="SET"/>
    <property type="match status" value="1"/>
</dbReference>
<dbReference type="OrthoDB" id="3180714at2759"/>
<keyword evidence="4" id="KW-1185">Reference proteome</keyword>
<feature type="domain" description="SET" evidence="2">
    <location>
        <begin position="32"/>
        <end position="159"/>
    </location>
</feature>
<dbReference type="InterPro" id="IPR046341">
    <property type="entry name" value="SET_dom_sf"/>
</dbReference>
<evidence type="ECO:0000313" key="3">
    <source>
        <dbReference type="EMBL" id="CAE7357229.1"/>
    </source>
</evidence>
<dbReference type="Gene3D" id="2.170.270.10">
    <property type="entry name" value="SET domain"/>
    <property type="match status" value="1"/>
</dbReference>
<organism evidence="3 4">
    <name type="scientific">Symbiodinium necroappetens</name>
    <dbReference type="NCBI Taxonomy" id="1628268"/>
    <lineage>
        <taxon>Eukaryota</taxon>
        <taxon>Sar</taxon>
        <taxon>Alveolata</taxon>
        <taxon>Dinophyceae</taxon>
        <taxon>Suessiales</taxon>
        <taxon>Symbiodiniaceae</taxon>
        <taxon>Symbiodinium</taxon>
    </lineage>
</organism>
<comment type="caution">
    <text evidence="3">The sequence shown here is derived from an EMBL/GenBank/DDBJ whole genome shotgun (WGS) entry which is preliminary data.</text>
</comment>
<protein>
    <submittedName>
        <fullName evidence="3">Set7 protein</fullName>
    </submittedName>
</protein>
<dbReference type="Pfam" id="PF00856">
    <property type="entry name" value="SET"/>
    <property type="match status" value="1"/>
</dbReference>
<accession>A0A812PKP9</accession>
<evidence type="ECO:0000259" key="2">
    <source>
        <dbReference type="PROSITE" id="PS50280"/>
    </source>
</evidence>
<proteinExistence type="predicted"/>
<reference evidence="3" key="1">
    <citation type="submission" date="2021-02" db="EMBL/GenBank/DDBJ databases">
        <authorList>
            <person name="Dougan E. K."/>
            <person name="Rhodes N."/>
            <person name="Thang M."/>
            <person name="Chan C."/>
        </authorList>
    </citation>
    <scope>NUCLEOTIDE SEQUENCE</scope>
</reference>
<dbReference type="SUPFAM" id="SSF82199">
    <property type="entry name" value="SET domain"/>
    <property type="match status" value="1"/>
</dbReference>
<feature type="non-terminal residue" evidence="3">
    <location>
        <position position="1"/>
    </location>
</feature>
<dbReference type="EMBL" id="CAJNJA010015160">
    <property type="protein sequence ID" value="CAE7357229.1"/>
    <property type="molecule type" value="Genomic_DNA"/>
</dbReference>
<dbReference type="Proteomes" id="UP000601435">
    <property type="component" value="Unassembled WGS sequence"/>
</dbReference>
<sequence length="246" mass="26856">VWGESCDVQDLLGVALQKALEGAVPAIAAAETDFEERRRRPKVPVGLGNAAFRCPRPRSVYARKAFAEGEIVEIAPSILLMESELGRLLADYRYSAERLHAGLFRVVLGCGSIYNHASAPNLAYRRVRVGSCAPSQSLSICYVAKRDISAGEELLISYGKTWWSSRGVFDANQKAQLLLPPPSSARTAEDQSLQTVDSVDYGGFSLSRDSQSPASPQGRFRTSNARPRDAKRAAGSITARLCRLRR</sequence>
<gene>
    <name evidence="3" type="primary">set7</name>
    <name evidence="3" type="ORF">SNEC2469_LOCUS9365</name>
</gene>
<dbReference type="AlphaFoldDB" id="A0A812PKP9"/>
<name>A0A812PKP9_9DINO</name>
<feature type="region of interest" description="Disordered" evidence="1">
    <location>
        <begin position="206"/>
        <end position="234"/>
    </location>
</feature>
<feature type="compositionally biased region" description="Polar residues" evidence="1">
    <location>
        <begin position="207"/>
        <end position="225"/>
    </location>
</feature>
<evidence type="ECO:0000313" key="4">
    <source>
        <dbReference type="Proteomes" id="UP000601435"/>
    </source>
</evidence>
<dbReference type="InterPro" id="IPR001214">
    <property type="entry name" value="SET_dom"/>
</dbReference>